<comment type="caution">
    <text evidence="1">The sequence shown here is derived from an EMBL/GenBank/DDBJ whole genome shotgun (WGS) entry which is preliminary data.</text>
</comment>
<protein>
    <submittedName>
        <fullName evidence="1">Uncharacterized protein</fullName>
    </submittedName>
</protein>
<name>A0ABR0E5C3_ZASCE</name>
<organism evidence="1 2">
    <name type="scientific">Zasmidium cellare</name>
    <name type="common">Wine cellar mold</name>
    <name type="synonym">Racodium cellare</name>
    <dbReference type="NCBI Taxonomy" id="395010"/>
    <lineage>
        <taxon>Eukaryota</taxon>
        <taxon>Fungi</taxon>
        <taxon>Dikarya</taxon>
        <taxon>Ascomycota</taxon>
        <taxon>Pezizomycotina</taxon>
        <taxon>Dothideomycetes</taxon>
        <taxon>Dothideomycetidae</taxon>
        <taxon>Mycosphaerellales</taxon>
        <taxon>Mycosphaerellaceae</taxon>
        <taxon>Zasmidium</taxon>
    </lineage>
</organism>
<dbReference type="EMBL" id="JAXOVC010000010">
    <property type="protein sequence ID" value="KAK4496621.1"/>
    <property type="molecule type" value="Genomic_DNA"/>
</dbReference>
<proteinExistence type="predicted"/>
<sequence length="321" mass="36697">MARKKGQKRSPPQRPPIDYEWRLDDYYRATVKGLQESFRLGGIKVRRNATKAELLHEARRLALGRLNYKACTTKELTQFIKERGIQGPEGARKKKELVAVLEAADEEATFDRYLDLPTELREHVASYYMAELVSPVYGSDLNGTGVCMPNADEFELKEKRLSTPTQPPLTRTCRLLRKETLPLFYQTGTFDLGFNYSYRHPLLGPGGSAKLCDVFGAWLTAVGAEDVKSLRSLRVWISSYQPSHNFEYLLRTGEGVESCLEQWTQWDSSVDDHLVKELNQVLTGIKSREGARKFRIEDVDTIRKGIEAAFPLQDDKKRRAF</sequence>
<evidence type="ECO:0000313" key="2">
    <source>
        <dbReference type="Proteomes" id="UP001305779"/>
    </source>
</evidence>
<reference evidence="1 2" key="1">
    <citation type="journal article" date="2023" name="G3 (Bethesda)">
        <title>A chromosome-level genome assembly of Zasmidium syzygii isolated from banana leaves.</title>
        <authorList>
            <person name="van Westerhoven A.C."/>
            <person name="Mehrabi R."/>
            <person name="Talebi R."/>
            <person name="Steentjes M.B.F."/>
            <person name="Corcolon B."/>
            <person name="Chong P.A."/>
            <person name="Kema G.H.J."/>
            <person name="Seidl M.F."/>
        </authorList>
    </citation>
    <scope>NUCLEOTIDE SEQUENCE [LARGE SCALE GENOMIC DNA]</scope>
    <source>
        <strain evidence="1 2">P124</strain>
    </source>
</reference>
<dbReference type="Proteomes" id="UP001305779">
    <property type="component" value="Unassembled WGS sequence"/>
</dbReference>
<evidence type="ECO:0000313" key="1">
    <source>
        <dbReference type="EMBL" id="KAK4496621.1"/>
    </source>
</evidence>
<keyword evidence="2" id="KW-1185">Reference proteome</keyword>
<gene>
    <name evidence="1" type="ORF">PRZ48_012601</name>
</gene>
<accession>A0ABR0E5C3</accession>